<comment type="subunit">
    <text evidence="1">Binds to the N-terminal domain of the chaperone ClpA.</text>
</comment>
<feature type="domain" description="Adaptor protein ClpS core" evidence="2">
    <location>
        <begin position="22"/>
        <end position="101"/>
    </location>
</feature>
<dbReference type="NCBIfam" id="NF000672">
    <property type="entry name" value="PRK00033.1-5"/>
    <property type="match status" value="1"/>
</dbReference>
<dbReference type="AlphaFoldDB" id="A0A1G7JRL3"/>
<proteinExistence type="inferred from homology"/>
<keyword evidence="4" id="KW-1185">Reference proteome</keyword>
<dbReference type="InterPro" id="IPR003769">
    <property type="entry name" value="ClpS_core"/>
</dbReference>
<dbReference type="PANTHER" id="PTHR33473">
    <property type="entry name" value="ATP-DEPENDENT CLP PROTEASE ADAPTER PROTEIN CLPS1, CHLOROPLASTIC"/>
    <property type="match status" value="1"/>
</dbReference>
<evidence type="ECO:0000256" key="1">
    <source>
        <dbReference type="HAMAP-Rule" id="MF_00302"/>
    </source>
</evidence>
<sequence>MSWNDADRSDGQSRLAVEQEIKEPDRYRVLLHNDDYTSMDFVVSVLRNIFHKTPEEATAIMLLVHRQGVGQCGVYTREVAETKVRRVRSTARAAGYPLKCTMEKVH</sequence>
<gene>
    <name evidence="1" type="primary">clpS</name>
    <name evidence="3" type="ORF">SAMN05192586_103120</name>
</gene>
<keyword evidence="3" id="KW-0645">Protease</keyword>
<name>A0A1G7JRL3_9BACT</name>
<reference evidence="4" key="1">
    <citation type="submission" date="2016-10" db="EMBL/GenBank/DDBJ databases">
        <authorList>
            <person name="Varghese N."/>
            <person name="Submissions S."/>
        </authorList>
    </citation>
    <scope>NUCLEOTIDE SEQUENCE [LARGE SCALE GENOMIC DNA]</scope>
    <source>
        <strain evidence="4">KHC7</strain>
    </source>
</reference>
<dbReference type="EMBL" id="FNBX01000003">
    <property type="protein sequence ID" value="SDF27582.1"/>
    <property type="molecule type" value="Genomic_DNA"/>
</dbReference>
<protein>
    <recommendedName>
        <fullName evidence="1">ATP-dependent Clp protease adapter protein ClpS</fullName>
    </recommendedName>
</protein>
<dbReference type="GO" id="GO:0006508">
    <property type="term" value="P:proteolysis"/>
    <property type="evidence" value="ECO:0007669"/>
    <property type="project" value="UniProtKB-UniRule"/>
</dbReference>
<dbReference type="RefSeq" id="WP_092152874.1">
    <property type="nucleotide sequence ID" value="NZ_FNBX01000003.1"/>
</dbReference>
<dbReference type="SUPFAM" id="SSF54736">
    <property type="entry name" value="ClpS-like"/>
    <property type="match status" value="1"/>
</dbReference>
<comment type="function">
    <text evidence="1">Involved in the modulation of the specificity of the ClpAP-mediated ATP-dependent protein degradation.</text>
</comment>
<evidence type="ECO:0000259" key="2">
    <source>
        <dbReference type="Pfam" id="PF02617"/>
    </source>
</evidence>
<dbReference type="Pfam" id="PF02617">
    <property type="entry name" value="ClpS"/>
    <property type="match status" value="1"/>
</dbReference>
<dbReference type="GO" id="GO:0008233">
    <property type="term" value="F:peptidase activity"/>
    <property type="evidence" value="ECO:0007669"/>
    <property type="project" value="UniProtKB-KW"/>
</dbReference>
<dbReference type="InterPro" id="IPR022935">
    <property type="entry name" value="ClpS"/>
</dbReference>
<dbReference type="GO" id="GO:0030163">
    <property type="term" value="P:protein catabolic process"/>
    <property type="evidence" value="ECO:0007669"/>
    <property type="project" value="InterPro"/>
</dbReference>
<dbReference type="Gene3D" id="3.30.1390.10">
    <property type="match status" value="1"/>
</dbReference>
<organism evidence="3 4">
    <name type="scientific">Desulfovibrio legallii</name>
    <dbReference type="NCBI Taxonomy" id="571438"/>
    <lineage>
        <taxon>Bacteria</taxon>
        <taxon>Pseudomonadati</taxon>
        <taxon>Thermodesulfobacteriota</taxon>
        <taxon>Desulfovibrionia</taxon>
        <taxon>Desulfovibrionales</taxon>
        <taxon>Desulfovibrionaceae</taxon>
        <taxon>Desulfovibrio</taxon>
    </lineage>
</organism>
<dbReference type="OrthoDB" id="9796121at2"/>
<dbReference type="HAMAP" id="MF_00302">
    <property type="entry name" value="ClpS"/>
    <property type="match status" value="1"/>
</dbReference>
<evidence type="ECO:0000313" key="3">
    <source>
        <dbReference type="EMBL" id="SDF27582.1"/>
    </source>
</evidence>
<accession>A0A1G7JRL3</accession>
<keyword evidence="3" id="KW-0378">Hydrolase</keyword>
<dbReference type="FunFam" id="3.30.1390.10:FF:000002">
    <property type="entry name" value="ATP-dependent Clp protease adapter protein ClpS"/>
    <property type="match status" value="1"/>
</dbReference>
<dbReference type="Proteomes" id="UP000199355">
    <property type="component" value="Unassembled WGS sequence"/>
</dbReference>
<comment type="similarity">
    <text evidence="1">Belongs to the ClpS family.</text>
</comment>
<dbReference type="InterPro" id="IPR014719">
    <property type="entry name" value="Ribosomal_bL12_C/ClpS-like"/>
</dbReference>
<dbReference type="STRING" id="571438.SAMN05192586_103120"/>
<dbReference type="PANTHER" id="PTHR33473:SF19">
    <property type="entry name" value="ATP-DEPENDENT CLP PROTEASE ADAPTER PROTEIN CLPS"/>
    <property type="match status" value="1"/>
</dbReference>
<evidence type="ECO:0000313" key="4">
    <source>
        <dbReference type="Proteomes" id="UP000199355"/>
    </source>
</evidence>